<proteinExistence type="predicted"/>
<dbReference type="RefSeq" id="WP_111905581.1">
    <property type="nucleotide sequence ID" value="NZ_QLNP01000103.1"/>
</dbReference>
<dbReference type="OrthoDB" id="4955358at2"/>
<evidence type="ECO:0000256" key="6">
    <source>
        <dbReference type="SAM" id="Phobius"/>
    </source>
</evidence>
<gene>
    <name evidence="8" type="ORF">DBZ45_20010</name>
</gene>
<dbReference type="Pfam" id="PF06305">
    <property type="entry name" value="LapA_dom"/>
    <property type="match status" value="1"/>
</dbReference>
<feature type="region of interest" description="Disordered" evidence="5">
    <location>
        <begin position="1"/>
        <end position="46"/>
    </location>
</feature>
<feature type="domain" description="Lipopolysaccharide assembly protein A" evidence="7">
    <location>
        <begin position="101"/>
        <end position="153"/>
    </location>
</feature>
<dbReference type="EMBL" id="QLNP01000103">
    <property type="protein sequence ID" value="RAM35499.1"/>
    <property type="molecule type" value="Genomic_DNA"/>
</dbReference>
<keyword evidence="2 6" id="KW-0812">Transmembrane</keyword>
<dbReference type="Proteomes" id="UP000249166">
    <property type="component" value="Unassembled WGS sequence"/>
</dbReference>
<feature type="compositionally biased region" description="Low complexity" evidence="5">
    <location>
        <begin position="35"/>
        <end position="46"/>
    </location>
</feature>
<evidence type="ECO:0000256" key="5">
    <source>
        <dbReference type="SAM" id="MobiDB-lite"/>
    </source>
</evidence>
<evidence type="ECO:0000259" key="7">
    <source>
        <dbReference type="Pfam" id="PF06305"/>
    </source>
</evidence>
<evidence type="ECO:0000256" key="3">
    <source>
        <dbReference type="ARBA" id="ARBA00022989"/>
    </source>
</evidence>
<feature type="transmembrane region" description="Helical" evidence="6">
    <location>
        <begin position="80"/>
        <end position="100"/>
    </location>
</feature>
<evidence type="ECO:0000256" key="2">
    <source>
        <dbReference type="ARBA" id="ARBA00022692"/>
    </source>
</evidence>
<keyword evidence="1" id="KW-1003">Cell membrane</keyword>
<keyword evidence="3 6" id="KW-1133">Transmembrane helix</keyword>
<evidence type="ECO:0000256" key="1">
    <source>
        <dbReference type="ARBA" id="ARBA00022475"/>
    </source>
</evidence>
<reference evidence="8 9" key="1">
    <citation type="submission" date="2018-04" db="EMBL/GenBank/DDBJ databases">
        <title>Bacteria isolated from cave deposits of Manipur.</title>
        <authorList>
            <person name="Sahoo D."/>
            <person name="Sarangthem I."/>
            <person name="Nandeibam J."/>
        </authorList>
    </citation>
    <scope>NUCLEOTIDE SEQUENCE [LARGE SCALE GENOMIC DNA]</scope>
    <source>
        <strain evidence="9">mrc11</strain>
    </source>
</reference>
<organism evidence="8 9">
    <name type="scientific">Arthrobacter globiformis</name>
    <dbReference type="NCBI Taxonomy" id="1665"/>
    <lineage>
        <taxon>Bacteria</taxon>
        <taxon>Bacillati</taxon>
        <taxon>Actinomycetota</taxon>
        <taxon>Actinomycetes</taxon>
        <taxon>Micrococcales</taxon>
        <taxon>Micrococcaceae</taxon>
        <taxon>Arthrobacter</taxon>
    </lineage>
</organism>
<dbReference type="InterPro" id="IPR010445">
    <property type="entry name" value="LapA_dom"/>
</dbReference>
<accession>A0A328HAH8</accession>
<evidence type="ECO:0000313" key="9">
    <source>
        <dbReference type="Proteomes" id="UP000249166"/>
    </source>
</evidence>
<protein>
    <submittedName>
        <fullName evidence="8">DUF1049 domain-containing protein</fullName>
    </submittedName>
</protein>
<evidence type="ECO:0000256" key="4">
    <source>
        <dbReference type="ARBA" id="ARBA00023136"/>
    </source>
</evidence>
<sequence length="160" mass="16360">MQQSQSGGNPADPETPRSANPAAGRPSAGEHLDRTPTAAAADTGAAARHPGAAAIPGYDGAASPRPGLAEPERRVTRAGMIWAAVASALVVLVLLIIFILQNQELVQVKFFGLEGAVSLGMSLFIAAVGGGVLVAMAGAARIIQLRAAAHRRRVQAGRNR</sequence>
<dbReference type="AlphaFoldDB" id="A0A328HAH8"/>
<evidence type="ECO:0000313" key="8">
    <source>
        <dbReference type="EMBL" id="RAM35499.1"/>
    </source>
</evidence>
<feature type="transmembrane region" description="Helical" evidence="6">
    <location>
        <begin position="120"/>
        <end position="143"/>
    </location>
</feature>
<name>A0A328HAH8_ARTGO</name>
<dbReference type="GO" id="GO:0005886">
    <property type="term" value="C:plasma membrane"/>
    <property type="evidence" value="ECO:0007669"/>
    <property type="project" value="InterPro"/>
</dbReference>
<comment type="caution">
    <text evidence="8">The sequence shown here is derived from an EMBL/GenBank/DDBJ whole genome shotgun (WGS) entry which is preliminary data.</text>
</comment>
<keyword evidence="4 6" id="KW-0472">Membrane</keyword>